<dbReference type="Pfam" id="PF13620">
    <property type="entry name" value="CarboxypepD_reg"/>
    <property type="match status" value="1"/>
</dbReference>
<organism evidence="6 7">
    <name type="scientific">Deminuibacter soli</name>
    <dbReference type="NCBI Taxonomy" id="2291815"/>
    <lineage>
        <taxon>Bacteria</taxon>
        <taxon>Pseudomonadati</taxon>
        <taxon>Bacteroidota</taxon>
        <taxon>Chitinophagia</taxon>
        <taxon>Chitinophagales</taxon>
        <taxon>Chitinophagaceae</taxon>
        <taxon>Deminuibacter</taxon>
    </lineage>
</organism>
<dbReference type="Gene3D" id="2.40.170.20">
    <property type="entry name" value="TonB-dependent receptor, beta-barrel domain"/>
    <property type="match status" value="1"/>
</dbReference>
<evidence type="ECO:0000313" key="7">
    <source>
        <dbReference type="Proteomes" id="UP000261284"/>
    </source>
</evidence>
<comment type="caution">
    <text evidence="6">The sequence shown here is derived from an EMBL/GenBank/DDBJ whole genome shotgun (WGS) entry which is preliminary data.</text>
</comment>
<evidence type="ECO:0000256" key="1">
    <source>
        <dbReference type="ARBA" id="ARBA00004442"/>
    </source>
</evidence>
<dbReference type="InterPro" id="IPR041700">
    <property type="entry name" value="OMP_b-brl_3"/>
</dbReference>
<proteinExistence type="predicted"/>
<accession>A0A3E1NPL9</accession>
<dbReference type="Gene3D" id="2.60.40.1120">
    <property type="entry name" value="Carboxypeptidase-like, regulatory domain"/>
    <property type="match status" value="1"/>
</dbReference>
<evidence type="ECO:0000256" key="4">
    <source>
        <dbReference type="SAM" id="MobiDB-lite"/>
    </source>
</evidence>
<evidence type="ECO:0000256" key="3">
    <source>
        <dbReference type="ARBA" id="ARBA00023237"/>
    </source>
</evidence>
<dbReference type="AlphaFoldDB" id="A0A3E1NPL9"/>
<dbReference type="EMBL" id="QTJU01000001">
    <property type="protein sequence ID" value="RFM29847.1"/>
    <property type="molecule type" value="Genomic_DNA"/>
</dbReference>
<feature type="region of interest" description="Disordered" evidence="4">
    <location>
        <begin position="790"/>
        <end position="813"/>
    </location>
</feature>
<dbReference type="InterPro" id="IPR036942">
    <property type="entry name" value="Beta-barrel_TonB_sf"/>
</dbReference>
<comment type="subcellular location">
    <subcellularLocation>
        <location evidence="1">Cell outer membrane</location>
    </subcellularLocation>
</comment>
<keyword evidence="3" id="KW-0998">Cell outer membrane</keyword>
<dbReference type="PANTHER" id="PTHR40980">
    <property type="entry name" value="PLUG DOMAIN-CONTAINING PROTEIN"/>
    <property type="match status" value="1"/>
</dbReference>
<dbReference type="PANTHER" id="PTHR40980:SF4">
    <property type="entry name" value="TONB-DEPENDENT RECEPTOR-LIKE BETA-BARREL DOMAIN-CONTAINING PROTEIN"/>
    <property type="match status" value="1"/>
</dbReference>
<dbReference type="InterPro" id="IPR008969">
    <property type="entry name" value="CarboxyPept-like_regulatory"/>
</dbReference>
<keyword evidence="7" id="KW-1185">Reference proteome</keyword>
<dbReference type="OrthoDB" id="905812at2"/>
<dbReference type="Proteomes" id="UP000261284">
    <property type="component" value="Unassembled WGS sequence"/>
</dbReference>
<evidence type="ECO:0000259" key="5">
    <source>
        <dbReference type="Pfam" id="PF14905"/>
    </source>
</evidence>
<dbReference type="GO" id="GO:0009279">
    <property type="term" value="C:cell outer membrane"/>
    <property type="evidence" value="ECO:0007669"/>
    <property type="project" value="UniProtKB-SubCell"/>
</dbReference>
<dbReference type="SUPFAM" id="SSF56935">
    <property type="entry name" value="Porins"/>
    <property type="match status" value="1"/>
</dbReference>
<dbReference type="InterPro" id="IPR037066">
    <property type="entry name" value="Plug_dom_sf"/>
</dbReference>
<feature type="compositionally biased region" description="Gly residues" evidence="4">
    <location>
        <begin position="804"/>
        <end position="813"/>
    </location>
</feature>
<protein>
    <submittedName>
        <fullName evidence="6">TonB-dependent receptor</fullName>
    </submittedName>
</protein>
<keyword evidence="6" id="KW-0675">Receptor</keyword>
<sequence>MLLTLALLTGFCAGAQTISGSVKDAEGKTVTNATVSLLRAKDSVLVKLNVTDKDGAYKFSNAKPGNYLISVAYVGFDKGYSKTFELGTDAVTVPAIALAKPTAQLGGVTVVAKKPMVEVKADKTIVNVENSINAVGNDAMELLRKSPGVLVDKDDNLSLSGKNGVQIYIDGKPSPLTGKDLADYLRTIQSSQVESIELITNPSAKFEAAGNAGIINIKLKKNRSYGTNGSATAGYNIGTYAKYNAGLSLNNRGKKVNLFGNYNYNKNLNENFFHLNRSISDTSFDQHSTMTQRSNTHGFKAGADYYATARSTFGVMVNGTLSDNSSGTRSLTPIVYIPTGEVNRLLLARNIADGKRNNINGNVNYRFADTSGHELNVDGDYGWYQIRSNQLQPNYYYTPDNAHLINQIVYNMIAPTDINLYSLKSDYEQNFKKGRLGLGFKTSYVKTGNDFQRYNVYSSSKFLDTLRSNNFDYKENINAVYANYNRQLKGVMFQVGLRVENTNSKGESNGYKMLGNDYATYDSTFKRHYTDFFPSAALTFNKNPMNQLTFSYSRRIDRPAYQDLNPFEFKLDEYTYQKGNTQLTPQYTNSFSVTHMYKYFLNTTLSYSHVSDVFAQLVDTADKSKSFITKKNLATQNLVNLNISAPLTFKWYSAFINVNSSYSHYKSTDPSPDRNINLDVVNFNFYAQNTFKLTKTFSTEISGFYSSPSIWQGTFKSKQMWSVDAGVQQQVLKGKGTIKATVSDVFLTMRWAATSDYAGQHIRANGGWESRLLKLNFTYRFGSNQVKAARQRKTAADEESKRVNGGGGGIGNN</sequence>
<feature type="domain" description="Outer membrane protein beta-barrel" evidence="5">
    <location>
        <begin position="369"/>
        <end position="779"/>
    </location>
</feature>
<gene>
    <name evidence="6" type="ORF">DXN05_02410</name>
</gene>
<dbReference type="SUPFAM" id="SSF49464">
    <property type="entry name" value="Carboxypeptidase regulatory domain-like"/>
    <property type="match status" value="1"/>
</dbReference>
<name>A0A3E1NPL9_9BACT</name>
<evidence type="ECO:0000256" key="2">
    <source>
        <dbReference type="ARBA" id="ARBA00023136"/>
    </source>
</evidence>
<keyword evidence="2" id="KW-0472">Membrane</keyword>
<dbReference type="Pfam" id="PF14905">
    <property type="entry name" value="OMP_b-brl_3"/>
    <property type="match status" value="1"/>
</dbReference>
<evidence type="ECO:0000313" key="6">
    <source>
        <dbReference type="EMBL" id="RFM29847.1"/>
    </source>
</evidence>
<dbReference type="Gene3D" id="2.170.130.10">
    <property type="entry name" value="TonB-dependent receptor, plug domain"/>
    <property type="match status" value="1"/>
</dbReference>
<reference evidence="6 7" key="1">
    <citation type="submission" date="2018-08" db="EMBL/GenBank/DDBJ databases">
        <title>Chitinophagaceae sp. K23C18032701, a novel bacterium isolated from forest soil.</title>
        <authorList>
            <person name="Wang C."/>
        </authorList>
    </citation>
    <scope>NUCLEOTIDE SEQUENCE [LARGE SCALE GENOMIC DNA]</scope>
    <source>
        <strain evidence="6 7">K23C18032701</strain>
    </source>
</reference>